<reference evidence="1 2" key="1">
    <citation type="submission" date="2023-03" db="EMBL/GenBank/DDBJ databases">
        <title>Novel Species.</title>
        <authorList>
            <person name="Ma S."/>
        </authorList>
    </citation>
    <scope>NUCLEOTIDE SEQUENCE [LARGE SCALE GENOMIC DNA]</scope>
    <source>
        <strain evidence="1 2">LIND6LT2</strain>
    </source>
</reference>
<evidence type="ECO:0000313" key="1">
    <source>
        <dbReference type="EMBL" id="WZL71198.1"/>
    </source>
</evidence>
<dbReference type="Proteomes" id="UP001486565">
    <property type="component" value="Chromosome"/>
</dbReference>
<gene>
    <name evidence="1" type="ORF">QBE51_06680</name>
</gene>
<accession>A0ABZ2YB14</accession>
<keyword evidence="2" id="KW-1185">Reference proteome</keyword>
<organism evidence="1 2">
    <name type="scientific">Defluviitalea saccharophila</name>
    <dbReference type="NCBI Taxonomy" id="879970"/>
    <lineage>
        <taxon>Bacteria</taxon>
        <taxon>Bacillati</taxon>
        <taxon>Bacillota</taxon>
        <taxon>Clostridia</taxon>
        <taxon>Lachnospirales</taxon>
        <taxon>Defluviitaleaceae</taxon>
        <taxon>Defluviitalea</taxon>
    </lineage>
</organism>
<dbReference type="NCBIfam" id="TIGR04223">
    <property type="entry name" value="quorum_AgrD"/>
    <property type="match status" value="1"/>
</dbReference>
<name>A0ABZ2YB14_9FIRM</name>
<dbReference type="EMBL" id="CP121687">
    <property type="protein sequence ID" value="WZL71198.1"/>
    <property type="molecule type" value="Genomic_DNA"/>
</dbReference>
<evidence type="ECO:0000313" key="2">
    <source>
        <dbReference type="Proteomes" id="UP001486565"/>
    </source>
</evidence>
<proteinExistence type="predicted"/>
<sequence>MKKNMQTLLKWIGSASLIFAVVSATPACFLLCSQPKCPKSLQK</sequence>
<dbReference type="RefSeq" id="WP_341878160.1">
    <property type="nucleotide sequence ID" value="NZ_CP121687.1"/>
</dbReference>
<protein>
    <submittedName>
        <fullName evidence="1">Cyclic lactone autoinducer peptide</fullName>
    </submittedName>
</protein>
<dbReference type="InterPro" id="IPR009229">
    <property type="entry name" value="AgrD"/>
</dbReference>